<evidence type="ECO:0000313" key="7">
    <source>
        <dbReference type="EMBL" id="CDR31166.1"/>
    </source>
</evidence>
<sequence>MKTMKQKPITLIGEPLKIGDKVLDFITVNNSLEDVSFFSQFKKPSVLISVVPSLDTSVCDLQTRRINEKLASYPDIDFITISNDLPFAQKRWCGAAGLNITTLSDHKYLDFAEKFSVLISEMRLLARAVFLLDSKRQVVYVEYLDEMSNHPNYDKLFEILDQKESA</sequence>
<dbReference type="Pfam" id="PF08534">
    <property type="entry name" value="Redoxin"/>
    <property type="match status" value="1"/>
</dbReference>
<keyword evidence="8" id="KW-1185">Reference proteome</keyword>
<keyword evidence="2" id="KW-0049">Antioxidant</keyword>
<dbReference type="PROSITE" id="PS01265">
    <property type="entry name" value="TPX"/>
    <property type="match status" value="1"/>
</dbReference>
<dbReference type="RefSeq" id="WP_045749613.1">
    <property type="nucleotide sequence ID" value="NZ_FUZK01000001.1"/>
</dbReference>
<keyword evidence="3" id="KW-0560">Oxidoreductase</keyword>
<dbReference type="GO" id="GO:0008379">
    <property type="term" value="F:thioredoxin peroxidase activity"/>
    <property type="evidence" value="ECO:0007669"/>
    <property type="project" value="InterPro"/>
</dbReference>
<evidence type="ECO:0000313" key="8">
    <source>
        <dbReference type="Proteomes" id="UP000032434"/>
    </source>
</evidence>
<dbReference type="SUPFAM" id="SSF52833">
    <property type="entry name" value="Thioredoxin-like"/>
    <property type="match status" value="1"/>
</dbReference>
<name>A0A061AHU9_9MOLU</name>
<dbReference type="InterPro" id="IPR013766">
    <property type="entry name" value="Thioredoxin_domain"/>
</dbReference>
<reference evidence="8" key="1">
    <citation type="submission" date="2014-05" db="EMBL/GenBank/DDBJ databases">
        <authorList>
            <person name="Kube M."/>
        </authorList>
    </citation>
    <scope>NUCLEOTIDE SEQUENCE [LARGE SCALE GENOMIC DNA]</scope>
</reference>
<evidence type="ECO:0000256" key="1">
    <source>
        <dbReference type="ARBA" id="ARBA00022559"/>
    </source>
</evidence>
<proteinExistence type="predicted"/>
<dbReference type="FunCoup" id="A0A061AHU9">
    <property type="interactions" value="19"/>
</dbReference>
<dbReference type="InterPro" id="IPR013740">
    <property type="entry name" value="Redoxin"/>
</dbReference>
<evidence type="ECO:0000256" key="5">
    <source>
        <dbReference type="ARBA" id="ARBA00023284"/>
    </source>
</evidence>
<dbReference type="EMBL" id="LK028559">
    <property type="protein sequence ID" value="CDR31166.1"/>
    <property type="molecule type" value="Genomic_DNA"/>
</dbReference>
<accession>A0A061AHU9</accession>
<dbReference type="CDD" id="cd03014">
    <property type="entry name" value="PRX_Atyp2cys"/>
    <property type="match status" value="1"/>
</dbReference>
<dbReference type="PATRIC" id="fig|35623.3.peg.1093"/>
<keyword evidence="1 7" id="KW-0575">Peroxidase</keyword>
<dbReference type="InterPro" id="IPR018219">
    <property type="entry name" value="Tpx_CS"/>
</dbReference>
<dbReference type="PANTHER" id="PTHR43110">
    <property type="entry name" value="THIOL PEROXIDASE"/>
    <property type="match status" value="1"/>
</dbReference>
<dbReference type="KEGG" id="aoc:Aocu_10930"/>
<dbReference type="InterPro" id="IPR036249">
    <property type="entry name" value="Thioredoxin-like_sf"/>
</dbReference>
<keyword evidence="4" id="KW-1015">Disulfide bond</keyword>
<dbReference type="PROSITE" id="PS51352">
    <property type="entry name" value="THIOREDOXIN_2"/>
    <property type="match status" value="1"/>
</dbReference>
<evidence type="ECO:0000259" key="6">
    <source>
        <dbReference type="PROSITE" id="PS51352"/>
    </source>
</evidence>
<dbReference type="HOGENOM" id="CLU_042529_12_0_14"/>
<dbReference type="PANTHER" id="PTHR43110:SF1">
    <property type="entry name" value="THIOL PEROXIDASE"/>
    <property type="match status" value="1"/>
</dbReference>
<dbReference type="InParanoid" id="A0A061AHU9"/>
<dbReference type="Gene3D" id="3.40.30.10">
    <property type="entry name" value="Glutaredoxin"/>
    <property type="match status" value="1"/>
</dbReference>
<feature type="domain" description="Thioredoxin" evidence="6">
    <location>
        <begin position="16"/>
        <end position="165"/>
    </location>
</feature>
<dbReference type="OrthoDB" id="9781543at2"/>
<dbReference type="NCBIfam" id="NF001808">
    <property type="entry name" value="PRK00522.1"/>
    <property type="match status" value="1"/>
</dbReference>
<dbReference type="AlphaFoldDB" id="A0A061AHU9"/>
<protein>
    <submittedName>
        <fullName evidence="7">Thiol peroxidase family protein</fullName>
    </submittedName>
</protein>
<keyword evidence="5" id="KW-0676">Redox-active center</keyword>
<evidence type="ECO:0000256" key="2">
    <source>
        <dbReference type="ARBA" id="ARBA00022862"/>
    </source>
</evidence>
<evidence type="ECO:0000256" key="4">
    <source>
        <dbReference type="ARBA" id="ARBA00023157"/>
    </source>
</evidence>
<dbReference type="Proteomes" id="UP000032434">
    <property type="component" value="Chromosome 1"/>
</dbReference>
<dbReference type="STRING" id="35623.Aocu_10930"/>
<evidence type="ECO:0000256" key="3">
    <source>
        <dbReference type="ARBA" id="ARBA00023002"/>
    </source>
</evidence>
<dbReference type="InterPro" id="IPR050455">
    <property type="entry name" value="Tpx_Peroxidase_subfamily"/>
</dbReference>
<gene>
    <name evidence="7" type="primary">tpx</name>
    <name evidence="7" type="ORF">Aocu_10930</name>
</gene>
<organism evidence="7 8">
    <name type="scientific">Acholeplasma oculi</name>
    <dbReference type="NCBI Taxonomy" id="35623"/>
    <lineage>
        <taxon>Bacteria</taxon>
        <taxon>Bacillati</taxon>
        <taxon>Mycoplasmatota</taxon>
        <taxon>Mollicutes</taxon>
        <taxon>Acholeplasmatales</taxon>
        <taxon>Acholeplasmataceae</taxon>
        <taxon>Acholeplasma</taxon>
    </lineage>
</organism>
<dbReference type="InterPro" id="IPR002065">
    <property type="entry name" value="TPX"/>
</dbReference>